<gene>
    <name evidence="2" type="ORF">BM536_018220</name>
</gene>
<feature type="region of interest" description="Disordered" evidence="1">
    <location>
        <begin position="1"/>
        <end position="27"/>
    </location>
</feature>
<dbReference type="STRING" id="114686.BM536_018220"/>
<reference evidence="2 3" key="2">
    <citation type="submission" date="2017-02" db="EMBL/GenBank/DDBJ databases">
        <title>Draft genome sequence of Streptomyces phaeoluteigriseus type strain DSM41896.</title>
        <authorList>
            <person name="Salih T.S."/>
            <person name="Algora Gallardo L."/>
            <person name="Melo Santos T."/>
            <person name="Filgueira Martinez S."/>
            <person name="Herron P.R."/>
        </authorList>
    </citation>
    <scope>NUCLEOTIDE SEQUENCE [LARGE SCALE GENOMIC DNA]</scope>
    <source>
        <strain evidence="2 3">DSM 41896</strain>
    </source>
</reference>
<evidence type="ECO:0000313" key="2">
    <source>
        <dbReference type="EMBL" id="OQD54048.1"/>
    </source>
</evidence>
<accession>A0A1V6MNS6</accession>
<dbReference type="RefSeq" id="WP_094103210.1">
    <property type="nucleotide sequence ID" value="NZ_MPOH02000015.1"/>
</dbReference>
<protein>
    <submittedName>
        <fullName evidence="2">Uncharacterized protein</fullName>
    </submittedName>
</protein>
<evidence type="ECO:0000256" key="1">
    <source>
        <dbReference type="SAM" id="MobiDB-lite"/>
    </source>
</evidence>
<dbReference type="AlphaFoldDB" id="A0A1V6MNS6"/>
<proteinExistence type="predicted"/>
<feature type="compositionally biased region" description="Basic and acidic residues" evidence="1">
    <location>
        <begin position="119"/>
        <end position="131"/>
    </location>
</feature>
<dbReference type="Proteomes" id="UP000184286">
    <property type="component" value="Unassembled WGS sequence"/>
</dbReference>
<sequence length="175" mass="18287">MTRPSARPGPPGSARRTSTGHPTPDPCAKLLEERIALRLRHREHRVPGQDVSPYVTVGAPGAVPLAADTPGRRSAPPGARAVLRGAAPPEPVEGLTSDLAGRAQEPALTRSRSRSRSRSRLEETLVRRTGRDPGQVSAGIARDLVLDAGEAVEYGPVDRVVPRGRGVTGGAPDAG</sequence>
<dbReference type="OrthoDB" id="9997566at2"/>
<organism evidence="2 3">
    <name type="scientific">Streptomyces phaeoluteigriseus</name>
    <dbReference type="NCBI Taxonomy" id="114686"/>
    <lineage>
        <taxon>Bacteria</taxon>
        <taxon>Bacillati</taxon>
        <taxon>Actinomycetota</taxon>
        <taxon>Actinomycetes</taxon>
        <taxon>Kitasatosporales</taxon>
        <taxon>Streptomycetaceae</taxon>
        <taxon>Streptomyces</taxon>
        <taxon>Streptomyces aurantiacus group</taxon>
    </lineage>
</organism>
<dbReference type="EMBL" id="MPOH02000015">
    <property type="protein sequence ID" value="OQD54048.1"/>
    <property type="molecule type" value="Genomic_DNA"/>
</dbReference>
<dbReference type="SUPFAM" id="SSF52096">
    <property type="entry name" value="ClpP/crotonase"/>
    <property type="match status" value="1"/>
</dbReference>
<dbReference type="InterPro" id="IPR029045">
    <property type="entry name" value="ClpP/crotonase-like_dom_sf"/>
</dbReference>
<feature type="region of interest" description="Disordered" evidence="1">
    <location>
        <begin position="42"/>
        <end position="135"/>
    </location>
</feature>
<name>A0A1V6MNS6_9ACTN</name>
<dbReference type="Gene3D" id="3.90.226.10">
    <property type="entry name" value="2-enoyl-CoA Hydratase, Chain A, domain 1"/>
    <property type="match status" value="1"/>
</dbReference>
<comment type="caution">
    <text evidence="2">The sequence shown here is derived from an EMBL/GenBank/DDBJ whole genome shotgun (WGS) entry which is preliminary data.</text>
</comment>
<dbReference type="Pfam" id="PF00574">
    <property type="entry name" value="CLP_protease"/>
    <property type="match status" value="1"/>
</dbReference>
<reference evidence="3" key="1">
    <citation type="submission" date="2016-11" db="EMBL/GenBank/DDBJ databases">
        <authorList>
            <person name="Schniete J.K."/>
            <person name="Salih T."/>
            <person name="Algora Gallardo L."/>
            <person name="Martinez Fernandez S."/>
            <person name="Herron P.R."/>
        </authorList>
    </citation>
    <scope>NUCLEOTIDE SEQUENCE [LARGE SCALE GENOMIC DNA]</scope>
    <source>
        <strain evidence="3">DSM 41896</strain>
    </source>
</reference>
<dbReference type="InterPro" id="IPR023562">
    <property type="entry name" value="ClpP/TepA"/>
</dbReference>
<evidence type="ECO:0000313" key="3">
    <source>
        <dbReference type="Proteomes" id="UP000184286"/>
    </source>
</evidence>